<evidence type="ECO:0000256" key="4">
    <source>
        <dbReference type="SAM" id="MobiDB-lite"/>
    </source>
</evidence>
<dbReference type="PROSITE" id="PS00678">
    <property type="entry name" value="WD_REPEATS_1"/>
    <property type="match status" value="3"/>
</dbReference>
<dbReference type="SUPFAM" id="SSF81383">
    <property type="entry name" value="F-box domain"/>
    <property type="match status" value="1"/>
</dbReference>
<sequence length="768" mass="84816">MLLSIKLWQILVMQCIMPKSPSEYPLSGAAPTFDTRLVDPQARLLDVWSGSFSPFSLPSLVASGAKESRKRFRVDANACAEESMESQMTFKDCESGDDMMMTDSESSDALTHPPKRRLTSVASGQCLSSLSARFPPSSAHSNCSVPNSANVVATPAEGDHLQPCTPKALDSLEATPVSDLDDQSAQQLVLPSPSASPVQSSGEKPSVFEVLENLTSNVPSTQGELIDLVLSLNDFVSEQNRNHVVFEMLKLVSRSSLSSICGIIEKCLRRDLLTSLPVEISLNILSHLDAPSVLSVAQVCRSWLRLVNNTALWCKMLQRDKLVTDEAQILRELANPQKLIEQWATPGPLLSEINPAQILYKKRSIIFKRWMDPKYEPSRISVAGHGANIVTCLQHDEEKVITGLDGKSINVHSTKTGELLRLLKGHDGGVWALKYFSNTLVSGSTDRDVRVWNIRTGRCSHVFRGHTSTVRCLDILHPVQIGVNDNGQPIMYPEQPLLVTGSRDHNLHVWKLPLDNEGEGADVIRETKIYDVKDPSNPYLVALLLGHTQSVRSVTGYGNIIISGSYDTTVRVWDLMDGGRCKHILEGHSDKIYSTALNFKNKRCYSGSMDSSINVWDFEKGKLLYSLQGHSSLVGLLALSDDYLVSAAADSTLRVWDPNTGETVSKLKGHNSAITCFQHDSLRIVSGSERMFKLWDIRTGKFVRDLLSDITGGIWQVSFDPDRCIAALQKKKNDTEETYIEILDFSTPLNSLPHDKSGSSQTPLMLKS</sequence>
<keyword evidence="6" id="KW-0436">Ligase</keyword>
<feature type="repeat" description="WD" evidence="3">
    <location>
        <begin position="627"/>
        <end position="666"/>
    </location>
</feature>
<feature type="domain" description="F-box" evidence="5">
    <location>
        <begin position="270"/>
        <end position="316"/>
    </location>
</feature>
<evidence type="ECO:0000256" key="2">
    <source>
        <dbReference type="ARBA" id="ARBA00022737"/>
    </source>
</evidence>
<dbReference type="Pfam" id="PF16856">
    <property type="entry name" value="CDC4_D"/>
    <property type="match status" value="1"/>
</dbReference>
<dbReference type="InterPro" id="IPR036322">
    <property type="entry name" value="WD40_repeat_dom_sf"/>
</dbReference>
<feature type="compositionally biased region" description="Polar residues" evidence="4">
    <location>
        <begin position="183"/>
        <end position="202"/>
    </location>
</feature>
<reference evidence="6 7" key="1">
    <citation type="submission" date="2017-04" db="EMBL/GenBank/DDBJ databases">
        <title>Draft genome of the yeast Clavispora lusitaniae type strain CBS 6936.</title>
        <authorList>
            <person name="Durrens P."/>
            <person name="Klopp C."/>
            <person name="Biteau N."/>
            <person name="Fitton-Ouhabi V."/>
            <person name="Dementhon K."/>
            <person name="Accoceberry I."/>
            <person name="Sherman D.J."/>
            <person name="Noel T."/>
        </authorList>
    </citation>
    <scope>NUCLEOTIDE SEQUENCE [LARGE SCALE GENOMIC DNA]</scope>
    <source>
        <strain evidence="6 7">CBS 6936</strain>
    </source>
</reference>
<dbReference type="SUPFAM" id="SSF50978">
    <property type="entry name" value="WD40 repeat-like"/>
    <property type="match status" value="1"/>
</dbReference>
<dbReference type="PRINTS" id="PR00320">
    <property type="entry name" value="GPROTEINBRPT"/>
</dbReference>
<evidence type="ECO:0000256" key="3">
    <source>
        <dbReference type="PROSITE-ProRule" id="PRU00221"/>
    </source>
</evidence>
<organism evidence="6 7">
    <name type="scientific">Clavispora lusitaniae</name>
    <name type="common">Candida lusitaniae</name>
    <dbReference type="NCBI Taxonomy" id="36911"/>
    <lineage>
        <taxon>Eukaryota</taxon>
        <taxon>Fungi</taxon>
        <taxon>Dikarya</taxon>
        <taxon>Ascomycota</taxon>
        <taxon>Saccharomycotina</taxon>
        <taxon>Pichiomycetes</taxon>
        <taxon>Metschnikowiaceae</taxon>
        <taxon>Clavispora</taxon>
    </lineage>
</organism>
<evidence type="ECO:0000313" key="7">
    <source>
        <dbReference type="Proteomes" id="UP000195602"/>
    </source>
</evidence>
<dbReference type="Pfam" id="PF12937">
    <property type="entry name" value="F-box-like"/>
    <property type="match status" value="1"/>
</dbReference>
<dbReference type="InterPro" id="IPR020472">
    <property type="entry name" value="WD40_PAC1"/>
</dbReference>
<dbReference type="InterPro" id="IPR001810">
    <property type="entry name" value="F-box_dom"/>
</dbReference>
<dbReference type="GO" id="GO:0043161">
    <property type="term" value="P:proteasome-mediated ubiquitin-dependent protein catabolic process"/>
    <property type="evidence" value="ECO:0007669"/>
    <property type="project" value="TreeGrafter"/>
</dbReference>
<dbReference type="PROSITE" id="PS50082">
    <property type="entry name" value="WD_REPEATS_2"/>
    <property type="match status" value="4"/>
</dbReference>
<gene>
    <name evidence="6" type="ORF">A9F13_17g00484</name>
</gene>
<comment type="caution">
    <text evidence="6">The sequence shown here is derived from an EMBL/GenBank/DDBJ whole genome shotgun (WGS) entry which is preliminary data.</text>
</comment>
<feature type="repeat" description="WD" evidence="3">
    <location>
        <begin position="585"/>
        <end position="626"/>
    </location>
</feature>
<accession>A0AA91PWI2</accession>
<dbReference type="PROSITE" id="PS50294">
    <property type="entry name" value="WD_REPEATS_REGION"/>
    <property type="match status" value="4"/>
</dbReference>
<dbReference type="PANTHER" id="PTHR19849:SF1">
    <property type="entry name" value="F-BOX_WD REPEAT-CONTAINING PROTEIN 7"/>
    <property type="match status" value="1"/>
</dbReference>
<dbReference type="GO" id="GO:0005737">
    <property type="term" value="C:cytoplasm"/>
    <property type="evidence" value="ECO:0007669"/>
    <property type="project" value="TreeGrafter"/>
</dbReference>
<dbReference type="InterPro" id="IPR001680">
    <property type="entry name" value="WD40_rpt"/>
</dbReference>
<protein>
    <submittedName>
        <fullName evidence="6">SCF ubiquitin ligase complex subunit</fullName>
    </submittedName>
</protein>
<dbReference type="Gene3D" id="1.20.1280.50">
    <property type="match status" value="1"/>
</dbReference>
<evidence type="ECO:0000259" key="5">
    <source>
        <dbReference type="PROSITE" id="PS50181"/>
    </source>
</evidence>
<dbReference type="PANTHER" id="PTHR19849">
    <property type="entry name" value="PHOSPHOLIPASE A-2-ACTIVATING PROTEIN"/>
    <property type="match status" value="1"/>
</dbReference>
<feature type="repeat" description="WD" evidence="3">
    <location>
        <begin position="423"/>
        <end position="462"/>
    </location>
</feature>
<dbReference type="Gene3D" id="2.130.10.10">
    <property type="entry name" value="YVTN repeat-like/Quinoprotein amine dehydrogenase"/>
    <property type="match status" value="1"/>
</dbReference>
<evidence type="ECO:0000313" key="6">
    <source>
        <dbReference type="EMBL" id="OVF06835.1"/>
    </source>
</evidence>
<dbReference type="SMART" id="SM00256">
    <property type="entry name" value="FBOX"/>
    <property type="match status" value="1"/>
</dbReference>
<feature type="repeat" description="WD" evidence="3">
    <location>
        <begin position="544"/>
        <end position="575"/>
    </location>
</feature>
<proteinExistence type="predicted"/>
<dbReference type="GO" id="GO:0043130">
    <property type="term" value="F:ubiquitin binding"/>
    <property type="evidence" value="ECO:0007669"/>
    <property type="project" value="TreeGrafter"/>
</dbReference>
<evidence type="ECO:0000256" key="1">
    <source>
        <dbReference type="ARBA" id="ARBA00022574"/>
    </source>
</evidence>
<dbReference type="PROSITE" id="PS50181">
    <property type="entry name" value="FBOX"/>
    <property type="match status" value="1"/>
</dbReference>
<dbReference type="GO" id="GO:0010992">
    <property type="term" value="P:ubiquitin recycling"/>
    <property type="evidence" value="ECO:0007669"/>
    <property type="project" value="TreeGrafter"/>
</dbReference>
<dbReference type="SMART" id="SM00320">
    <property type="entry name" value="WD40"/>
    <property type="match status" value="7"/>
</dbReference>
<dbReference type="KEGG" id="clus:A9F13_17g00484"/>
<dbReference type="Pfam" id="PF00400">
    <property type="entry name" value="WD40"/>
    <property type="match status" value="6"/>
</dbReference>
<dbReference type="InterPro" id="IPR019775">
    <property type="entry name" value="WD40_repeat_CS"/>
</dbReference>
<feature type="region of interest" description="Disordered" evidence="4">
    <location>
        <begin position="176"/>
        <end position="202"/>
    </location>
</feature>
<dbReference type="GO" id="GO:0016874">
    <property type="term" value="F:ligase activity"/>
    <property type="evidence" value="ECO:0007669"/>
    <property type="project" value="UniProtKB-KW"/>
</dbReference>
<dbReference type="CDD" id="cd00200">
    <property type="entry name" value="WD40"/>
    <property type="match status" value="1"/>
</dbReference>
<dbReference type="InterPro" id="IPR031740">
    <property type="entry name" value="Cdc4_D"/>
</dbReference>
<dbReference type="EMBL" id="LYUB02000017">
    <property type="protein sequence ID" value="OVF06835.1"/>
    <property type="molecule type" value="Genomic_DNA"/>
</dbReference>
<keyword evidence="2" id="KW-0677">Repeat</keyword>
<keyword evidence="1 3" id="KW-0853">WD repeat</keyword>
<dbReference type="InterPro" id="IPR015943">
    <property type="entry name" value="WD40/YVTN_repeat-like_dom_sf"/>
</dbReference>
<dbReference type="GO" id="GO:0005634">
    <property type="term" value="C:nucleus"/>
    <property type="evidence" value="ECO:0007669"/>
    <property type="project" value="TreeGrafter"/>
</dbReference>
<dbReference type="AlphaFoldDB" id="A0AA91PWI2"/>
<dbReference type="InterPro" id="IPR036047">
    <property type="entry name" value="F-box-like_dom_sf"/>
</dbReference>
<name>A0AA91PWI2_CLALS</name>
<dbReference type="Proteomes" id="UP000195602">
    <property type="component" value="Unassembled WGS sequence"/>
</dbReference>